<reference evidence="4 5" key="1">
    <citation type="submission" date="2020-08" db="EMBL/GenBank/DDBJ databases">
        <title>Adhaeribacter dokdonensis sp. nov., isolated from the rhizosphere of Elymus tsukushiensis, a plant native to the Dokdo Islands, Republic of Korea.</title>
        <authorList>
            <person name="Ghim S.Y."/>
        </authorList>
    </citation>
    <scope>NUCLEOTIDE SEQUENCE [LARGE SCALE GENOMIC DNA]</scope>
    <source>
        <strain evidence="4 5">KUDC8001</strain>
    </source>
</reference>
<feature type="compositionally biased region" description="Low complexity" evidence="1">
    <location>
        <begin position="360"/>
        <end position="375"/>
    </location>
</feature>
<keyword evidence="2" id="KW-0812">Transmembrane</keyword>
<evidence type="ECO:0000313" key="5">
    <source>
        <dbReference type="Proteomes" id="UP000514509"/>
    </source>
</evidence>
<evidence type="ECO:0000256" key="2">
    <source>
        <dbReference type="SAM" id="Phobius"/>
    </source>
</evidence>
<dbReference type="AlphaFoldDB" id="A0A7L7L6F6"/>
<dbReference type="InterPro" id="IPR041268">
    <property type="entry name" value="HU-CCDC81_bac_2"/>
</dbReference>
<dbReference type="SUPFAM" id="SSF110997">
    <property type="entry name" value="Sporulation related repeat"/>
    <property type="match status" value="1"/>
</dbReference>
<feature type="transmembrane region" description="Helical" evidence="2">
    <location>
        <begin position="167"/>
        <end position="187"/>
    </location>
</feature>
<dbReference type="EMBL" id="CP055153">
    <property type="protein sequence ID" value="QMU28421.1"/>
    <property type="molecule type" value="Genomic_DNA"/>
</dbReference>
<dbReference type="Gene3D" id="3.30.70.1070">
    <property type="entry name" value="Sporulation related repeat"/>
    <property type="match status" value="1"/>
</dbReference>
<dbReference type="InterPro" id="IPR036680">
    <property type="entry name" value="SPOR-like_sf"/>
</dbReference>
<feature type="domain" description="SPOR" evidence="3">
    <location>
        <begin position="399"/>
        <end position="477"/>
    </location>
</feature>
<dbReference type="InterPro" id="IPR007730">
    <property type="entry name" value="SPOR-like_dom"/>
</dbReference>
<dbReference type="KEGG" id="add:HUW48_10400"/>
<dbReference type="PROSITE" id="PS51724">
    <property type="entry name" value="SPOR"/>
    <property type="match status" value="1"/>
</dbReference>
<evidence type="ECO:0000256" key="1">
    <source>
        <dbReference type="SAM" id="MobiDB-lite"/>
    </source>
</evidence>
<dbReference type="GO" id="GO:0042834">
    <property type="term" value="F:peptidoglycan binding"/>
    <property type="evidence" value="ECO:0007669"/>
    <property type="project" value="InterPro"/>
</dbReference>
<protein>
    <submittedName>
        <fullName evidence="4">HU-CCDC81 and SPOR domain-containing protein</fullName>
    </submittedName>
</protein>
<name>A0A7L7L6F6_9BACT</name>
<gene>
    <name evidence="4" type="ORF">HUW48_10400</name>
</gene>
<proteinExistence type="predicted"/>
<keyword evidence="2" id="KW-1133">Transmembrane helix</keyword>
<evidence type="ECO:0000259" key="3">
    <source>
        <dbReference type="PROSITE" id="PS51724"/>
    </source>
</evidence>
<dbReference type="Pfam" id="PF18174">
    <property type="entry name" value="HU-CCDC81_bac_1"/>
    <property type="match status" value="1"/>
</dbReference>
<dbReference type="InterPro" id="IPR040495">
    <property type="entry name" value="HU-CCDC81_bac_1"/>
</dbReference>
<keyword evidence="5" id="KW-1185">Reference proteome</keyword>
<organism evidence="4 5">
    <name type="scientific">Adhaeribacter radiodurans</name>
    <dbReference type="NCBI Taxonomy" id="2745197"/>
    <lineage>
        <taxon>Bacteria</taxon>
        <taxon>Pseudomonadati</taxon>
        <taxon>Bacteroidota</taxon>
        <taxon>Cytophagia</taxon>
        <taxon>Cytophagales</taxon>
        <taxon>Hymenobacteraceae</taxon>
        <taxon>Adhaeribacter</taxon>
    </lineage>
</organism>
<evidence type="ECO:0000313" key="4">
    <source>
        <dbReference type="EMBL" id="QMU28421.1"/>
    </source>
</evidence>
<sequence length="477" mass="52780">MVLEHIQKLLFDHDCVIMPDFGGLITHYEPAKIHPIRHTFLPPAKRVAFNEKLKLNDGLLISTLAYNYKLSAEEAQLQVMHFVHELQRELNQNRRFDLQGIGIFRLNEESKVIFEYVENENYLSDSFGLPELISKPIIASEPVILRTLLKDQSVKSKKGFRNKVRQYYRAAAALMIGGVVVTGLYLLSLQTDYNISAINPITLFQPTSETISTLKEPVNVDDSSTIDNTVVDLTTDDTNLGSYEDSPSSTDSDIIIASTSASSANKEIGEVNTTPEKSLEEVKTDNAEEKNQKVLKKVSIAPGEAVLISARASATKNSPAKAPQKVNTSTEPVEVKRNFSIDEINAALGKEATGSKSESTNTVKSTATASTTTPKVNPPAKVTERKESTAKANIPATINTTSERFYIIVNGYSNYESAERNRKIIAKKGRPGKIIAPFGDAKLYRIAIAEYTSREQALQNLPALKNKYGNTIWILKR</sequence>
<dbReference type="Pfam" id="PF18175">
    <property type="entry name" value="HU-CCDC81_bac_2"/>
    <property type="match status" value="1"/>
</dbReference>
<dbReference type="Pfam" id="PF05036">
    <property type="entry name" value="SPOR"/>
    <property type="match status" value="1"/>
</dbReference>
<dbReference type="RefSeq" id="WP_182415606.1">
    <property type="nucleotide sequence ID" value="NZ_CP055153.1"/>
</dbReference>
<accession>A0A7L7L6F6</accession>
<feature type="region of interest" description="Disordered" evidence="1">
    <location>
        <begin position="350"/>
        <end position="388"/>
    </location>
</feature>
<keyword evidence="2" id="KW-0472">Membrane</keyword>
<dbReference type="Proteomes" id="UP000514509">
    <property type="component" value="Chromosome"/>
</dbReference>